<comment type="caution">
    <text evidence="2">The sequence shown here is derived from an EMBL/GenBank/DDBJ whole genome shotgun (WGS) entry which is preliminary data.</text>
</comment>
<evidence type="ECO:0000256" key="1">
    <source>
        <dbReference type="SAM" id="MobiDB-lite"/>
    </source>
</evidence>
<organism evidence="2 3">
    <name type="scientific">Bagarius yarrelli</name>
    <name type="common">Goonch</name>
    <name type="synonym">Bagrus yarrelli</name>
    <dbReference type="NCBI Taxonomy" id="175774"/>
    <lineage>
        <taxon>Eukaryota</taxon>
        <taxon>Metazoa</taxon>
        <taxon>Chordata</taxon>
        <taxon>Craniata</taxon>
        <taxon>Vertebrata</taxon>
        <taxon>Euteleostomi</taxon>
        <taxon>Actinopterygii</taxon>
        <taxon>Neopterygii</taxon>
        <taxon>Teleostei</taxon>
        <taxon>Ostariophysi</taxon>
        <taxon>Siluriformes</taxon>
        <taxon>Sisoridae</taxon>
        <taxon>Sisorinae</taxon>
        <taxon>Bagarius</taxon>
    </lineage>
</organism>
<gene>
    <name evidence="2" type="ORF">Baya_2502</name>
</gene>
<accession>A0A556VXP6</accession>
<evidence type="ECO:0000313" key="3">
    <source>
        <dbReference type="Proteomes" id="UP000319801"/>
    </source>
</evidence>
<evidence type="ECO:0000313" key="2">
    <source>
        <dbReference type="EMBL" id="TVK90421.1"/>
    </source>
</evidence>
<dbReference type="Proteomes" id="UP000319801">
    <property type="component" value="Unassembled WGS sequence"/>
</dbReference>
<proteinExistence type="predicted"/>
<dbReference type="EMBL" id="VCAZ01000007">
    <property type="protein sequence ID" value="TVK90421.1"/>
    <property type="molecule type" value="Genomic_DNA"/>
</dbReference>
<protein>
    <submittedName>
        <fullName evidence="2">Uncharacterized protein</fullName>
    </submittedName>
</protein>
<reference evidence="2 3" key="1">
    <citation type="journal article" date="2019" name="Genome Biol. Evol.">
        <title>Whole-Genome Sequencing of the Giant Devil Catfish, Bagarius yarrelli.</title>
        <authorList>
            <person name="Jiang W."/>
            <person name="Lv Y."/>
            <person name="Cheng L."/>
            <person name="Yang K."/>
            <person name="Chao B."/>
            <person name="Wang X."/>
            <person name="Li Y."/>
            <person name="Pan X."/>
            <person name="You X."/>
            <person name="Zhang Y."/>
            <person name="Yang J."/>
            <person name="Li J."/>
            <person name="Zhang X."/>
            <person name="Liu S."/>
            <person name="Sun C."/>
            <person name="Yang J."/>
            <person name="Shi Q."/>
        </authorList>
    </citation>
    <scope>NUCLEOTIDE SEQUENCE [LARGE SCALE GENOMIC DNA]</scope>
    <source>
        <strain evidence="2">JWS20170419001</strain>
        <tissue evidence="2">Muscle</tissue>
    </source>
</reference>
<feature type="region of interest" description="Disordered" evidence="1">
    <location>
        <begin position="65"/>
        <end position="84"/>
    </location>
</feature>
<dbReference type="AlphaFoldDB" id="A0A556VXP6"/>
<name>A0A556VXP6_BAGYA</name>
<keyword evidence="3" id="KW-1185">Reference proteome</keyword>
<sequence length="99" mass="10822">MKGCHTPGLDFVCFSKRPLCNMYANVVCLTPITSENGIKAHGAVAEVQLQPSTLCSSWHQQLKGSMTTQNTHPTHRHPQGRSTAHTLIILANKVSEKEA</sequence>